<name>A0A4Q7YZ57_9BACT</name>
<gene>
    <name evidence="1" type="ORF">BDD14_4075</name>
</gene>
<dbReference type="OrthoDB" id="122806at2"/>
<dbReference type="AlphaFoldDB" id="A0A4Q7YZ57"/>
<reference evidence="1 2" key="1">
    <citation type="submission" date="2019-02" db="EMBL/GenBank/DDBJ databases">
        <title>Genomic Encyclopedia of Archaeal and Bacterial Type Strains, Phase II (KMG-II): from individual species to whole genera.</title>
        <authorList>
            <person name="Goeker M."/>
        </authorList>
    </citation>
    <scope>NUCLEOTIDE SEQUENCE [LARGE SCALE GENOMIC DNA]</scope>
    <source>
        <strain evidence="1 2">DSM 18101</strain>
    </source>
</reference>
<keyword evidence="2" id="KW-1185">Reference proteome</keyword>
<comment type="caution">
    <text evidence="1">The sequence shown here is derived from an EMBL/GenBank/DDBJ whole genome shotgun (WGS) entry which is preliminary data.</text>
</comment>
<sequence>MLEPMQIFDERAATNILTEEMRGLYLFSFLLTADNDIAGQCYVSGLGECVEGISVFMDWARSWARRTILEHAIRMIMPAPEHTDTLSLISLKGATTSGKYSLFAAIVGLSAFERFVFVMSVLEKHSDEDCSMLLGCSRRDVMIARELALKRLVNTEDGYDQSAWAARSFAPDGLLA</sequence>
<organism evidence="1 2">
    <name type="scientific">Edaphobacter modestus</name>
    <dbReference type="NCBI Taxonomy" id="388466"/>
    <lineage>
        <taxon>Bacteria</taxon>
        <taxon>Pseudomonadati</taxon>
        <taxon>Acidobacteriota</taxon>
        <taxon>Terriglobia</taxon>
        <taxon>Terriglobales</taxon>
        <taxon>Acidobacteriaceae</taxon>
        <taxon>Edaphobacter</taxon>
    </lineage>
</organism>
<dbReference type="EMBL" id="SHKW01000001">
    <property type="protein sequence ID" value="RZU42485.1"/>
    <property type="molecule type" value="Genomic_DNA"/>
</dbReference>
<accession>A0A4Q7YZ57</accession>
<protein>
    <submittedName>
        <fullName evidence="1">Uncharacterized protein</fullName>
    </submittedName>
</protein>
<evidence type="ECO:0000313" key="1">
    <source>
        <dbReference type="EMBL" id="RZU42485.1"/>
    </source>
</evidence>
<proteinExistence type="predicted"/>
<evidence type="ECO:0000313" key="2">
    <source>
        <dbReference type="Proteomes" id="UP000292958"/>
    </source>
</evidence>
<dbReference type="Proteomes" id="UP000292958">
    <property type="component" value="Unassembled WGS sequence"/>
</dbReference>